<dbReference type="AlphaFoldDB" id="A0AAN9NMD8"/>
<reference evidence="6 7" key="1">
    <citation type="submission" date="2024-01" db="EMBL/GenBank/DDBJ databases">
        <title>The genomes of 5 underutilized Papilionoideae crops provide insights into root nodulation and disease resistanc.</title>
        <authorList>
            <person name="Jiang F."/>
        </authorList>
    </citation>
    <scope>NUCLEOTIDE SEQUENCE [LARGE SCALE GENOMIC DNA]</scope>
    <source>
        <strain evidence="6">JINMINGXINNONG_FW02</strain>
        <tissue evidence="6">Leaves</tissue>
    </source>
</reference>
<keyword evidence="7" id="KW-1185">Reference proteome</keyword>
<gene>
    <name evidence="6" type="ORF">VNO80_06854</name>
</gene>
<feature type="compositionally biased region" description="Basic residues" evidence="4">
    <location>
        <begin position="108"/>
        <end position="122"/>
    </location>
</feature>
<accession>A0AAN9NMD8</accession>
<sequence>MERDSTCQWETRHIIPSCVPVPPIEKVLTFSLTFSCLPKSEKPKLQQRKGESVSVCLCFGVCIHSAMCNKNSPSSPDIQTTSIMKRTRRPTKRYHCSSSSSSSSSSLKPHRRGNRTKTRRPKFVSLRLQLSEPNNIAAQPKPKALQQPQLNLFPLHPEHHDMHEEQNVALLFSADGGATLTGLLEEDSMSPSSATTEGSLSALTCPTEDAGNWLVRKAMRRRESEEGSEERWVCYSEVVEEKKEAMEEVTSYCMMGTTTTTTSFGLLSLKLDHQGILNAWSDKGSLYVAGEGGPHTVPDFLNGFLLHNAFLHHVAWDGWGNGVVGNTWGVPEDCGANKTNLKEENGWKLGQREASVQRYKEKRQSRLFSKKIRYEVRKLNAEKRPRMKGRFVKRE</sequence>
<dbReference type="InterPro" id="IPR052453">
    <property type="entry name" value="CONSTANS-like_ZF"/>
</dbReference>
<dbReference type="InterPro" id="IPR010402">
    <property type="entry name" value="CCT_domain"/>
</dbReference>
<evidence type="ECO:0000256" key="3">
    <source>
        <dbReference type="PROSITE-ProRule" id="PRU00357"/>
    </source>
</evidence>
<evidence type="ECO:0000313" key="6">
    <source>
        <dbReference type="EMBL" id="KAK7373447.1"/>
    </source>
</evidence>
<comment type="subcellular location">
    <subcellularLocation>
        <location evidence="1 3">Nucleus</location>
    </subcellularLocation>
</comment>
<feature type="compositionally biased region" description="Basic residues" evidence="4">
    <location>
        <begin position="85"/>
        <end position="95"/>
    </location>
</feature>
<dbReference type="GO" id="GO:0005634">
    <property type="term" value="C:nucleus"/>
    <property type="evidence" value="ECO:0007669"/>
    <property type="project" value="UniProtKB-SubCell"/>
</dbReference>
<protein>
    <recommendedName>
        <fullName evidence="5">CCT domain-containing protein</fullName>
    </recommendedName>
</protein>
<dbReference type="Pfam" id="PF06203">
    <property type="entry name" value="CCT"/>
    <property type="match status" value="1"/>
</dbReference>
<dbReference type="GO" id="GO:0006355">
    <property type="term" value="P:regulation of DNA-templated transcription"/>
    <property type="evidence" value="ECO:0007669"/>
    <property type="project" value="TreeGrafter"/>
</dbReference>
<name>A0AAN9NMD8_PHACN</name>
<evidence type="ECO:0000256" key="2">
    <source>
        <dbReference type="ARBA" id="ARBA00023242"/>
    </source>
</evidence>
<feature type="region of interest" description="Disordered" evidence="4">
    <location>
        <begin position="72"/>
        <end position="123"/>
    </location>
</feature>
<dbReference type="Proteomes" id="UP001374584">
    <property type="component" value="Unassembled WGS sequence"/>
</dbReference>
<dbReference type="PANTHER" id="PTHR31874">
    <property type="entry name" value="CCT MOTIF FAMILY PROTEIN, EXPRESSED"/>
    <property type="match status" value="1"/>
</dbReference>
<proteinExistence type="predicted"/>
<evidence type="ECO:0000313" key="7">
    <source>
        <dbReference type="Proteomes" id="UP001374584"/>
    </source>
</evidence>
<organism evidence="6 7">
    <name type="scientific">Phaseolus coccineus</name>
    <name type="common">Scarlet runner bean</name>
    <name type="synonym">Phaseolus multiflorus</name>
    <dbReference type="NCBI Taxonomy" id="3886"/>
    <lineage>
        <taxon>Eukaryota</taxon>
        <taxon>Viridiplantae</taxon>
        <taxon>Streptophyta</taxon>
        <taxon>Embryophyta</taxon>
        <taxon>Tracheophyta</taxon>
        <taxon>Spermatophyta</taxon>
        <taxon>Magnoliopsida</taxon>
        <taxon>eudicotyledons</taxon>
        <taxon>Gunneridae</taxon>
        <taxon>Pentapetalae</taxon>
        <taxon>rosids</taxon>
        <taxon>fabids</taxon>
        <taxon>Fabales</taxon>
        <taxon>Fabaceae</taxon>
        <taxon>Papilionoideae</taxon>
        <taxon>50 kb inversion clade</taxon>
        <taxon>NPAAA clade</taxon>
        <taxon>indigoferoid/millettioid clade</taxon>
        <taxon>Phaseoleae</taxon>
        <taxon>Phaseolus</taxon>
    </lineage>
</organism>
<keyword evidence="2 3" id="KW-0539">Nucleus</keyword>
<dbReference type="PROSITE" id="PS51017">
    <property type="entry name" value="CCT"/>
    <property type="match status" value="1"/>
</dbReference>
<evidence type="ECO:0000256" key="1">
    <source>
        <dbReference type="ARBA" id="ARBA00004123"/>
    </source>
</evidence>
<evidence type="ECO:0000256" key="4">
    <source>
        <dbReference type="SAM" id="MobiDB-lite"/>
    </source>
</evidence>
<dbReference type="EMBL" id="JAYMYR010000003">
    <property type="protein sequence ID" value="KAK7373447.1"/>
    <property type="molecule type" value="Genomic_DNA"/>
</dbReference>
<feature type="compositionally biased region" description="Low complexity" evidence="4">
    <location>
        <begin position="97"/>
        <end position="106"/>
    </location>
</feature>
<feature type="compositionally biased region" description="Polar residues" evidence="4">
    <location>
        <begin position="72"/>
        <end position="84"/>
    </location>
</feature>
<dbReference type="PANTHER" id="PTHR31874:SF25">
    <property type="entry name" value="CCT MOTIF FAMILY PROTEIN"/>
    <property type="match status" value="1"/>
</dbReference>
<evidence type="ECO:0000259" key="5">
    <source>
        <dbReference type="PROSITE" id="PS51017"/>
    </source>
</evidence>
<comment type="caution">
    <text evidence="6">The sequence shown here is derived from an EMBL/GenBank/DDBJ whole genome shotgun (WGS) entry which is preliminary data.</text>
</comment>
<feature type="domain" description="CCT" evidence="5">
    <location>
        <begin position="352"/>
        <end position="394"/>
    </location>
</feature>